<dbReference type="SMART" id="SM00900">
    <property type="entry name" value="FMN_bind"/>
    <property type="match status" value="1"/>
</dbReference>
<dbReference type="AlphaFoldDB" id="W9DYY5"/>
<keyword evidence="10" id="KW-1185">Reference proteome</keyword>
<protein>
    <recommendedName>
        <fullName evidence="6">Ion-translocating oxidoreductase complex subunit G</fullName>
        <ecNumber evidence="6">7.-.-.-</ecNumber>
    </recommendedName>
    <alternativeName>
        <fullName evidence="6">Rnf electron transport complex subunit G</fullName>
    </alternativeName>
</protein>
<dbReference type="OrthoDB" id="125674at2157"/>
<dbReference type="GO" id="GO:0010181">
    <property type="term" value="F:FMN binding"/>
    <property type="evidence" value="ECO:0007669"/>
    <property type="project" value="InterPro"/>
</dbReference>
<evidence type="ECO:0000256" key="7">
    <source>
        <dbReference type="SAM" id="Phobius"/>
    </source>
</evidence>
<comment type="subcellular location">
    <subcellularLocation>
        <location evidence="6">Cell membrane</location>
        <topology evidence="6">Single-pass membrane protein</topology>
    </subcellularLocation>
</comment>
<feature type="domain" description="FMN-binding" evidence="8">
    <location>
        <begin position="99"/>
        <end position="185"/>
    </location>
</feature>
<organism evidence="9 10">
    <name type="scientific">Methanolobus tindarius DSM 2278</name>
    <dbReference type="NCBI Taxonomy" id="1090322"/>
    <lineage>
        <taxon>Archaea</taxon>
        <taxon>Methanobacteriati</taxon>
        <taxon>Methanobacteriota</taxon>
        <taxon>Stenosarchaea group</taxon>
        <taxon>Methanomicrobia</taxon>
        <taxon>Methanosarcinales</taxon>
        <taxon>Methanosarcinaceae</taxon>
        <taxon>Methanolobus</taxon>
    </lineage>
</organism>
<dbReference type="PIRSF" id="PIRSF006091">
    <property type="entry name" value="E_trnsport_RnfG"/>
    <property type="match status" value="1"/>
</dbReference>
<keyword evidence="5 6" id="KW-0249">Electron transport</keyword>
<dbReference type="GO" id="GO:0005886">
    <property type="term" value="C:plasma membrane"/>
    <property type="evidence" value="ECO:0007669"/>
    <property type="project" value="UniProtKB-SubCell"/>
</dbReference>
<dbReference type="STRING" id="1090322.MettiDRAFT_2049"/>
<reference evidence="9 10" key="1">
    <citation type="submission" date="2013-08" db="EMBL/GenBank/DDBJ databases">
        <authorList>
            <consortium name="DOE Joint Genome Institute"/>
            <person name="Eisen J."/>
            <person name="Huntemann M."/>
            <person name="Han J."/>
            <person name="Chen A."/>
            <person name="Kyrpides N."/>
            <person name="Mavromatis K."/>
            <person name="Markowitz V."/>
            <person name="Palaniappan K."/>
            <person name="Ivanova N."/>
            <person name="Schaumberg A."/>
            <person name="Pati A."/>
            <person name="Liolios K."/>
            <person name="Nordberg H.P."/>
            <person name="Cantor M.N."/>
            <person name="Hua S.X."/>
            <person name="Woyke T."/>
        </authorList>
    </citation>
    <scope>NUCLEOTIDE SEQUENCE [LARGE SCALE GENOMIC DNA]</scope>
    <source>
        <strain evidence="9 10">DSM 2278</strain>
    </source>
</reference>
<dbReference type="InterPro" id="IPR010209">
    <property type="entry name" value="Ion_transpt_RnfG/RsxG"/>
</dbReference>
<keyword evidence="6" id="KW-1003">Cell membrane</keyword>
<feature type="modified residue" description="FMN phosphoryl threonine" evidence="6">
    <location>
        <position position="168"/>
    </location>
</feature>
<comment type="similarity">
    <text evidence="6">Belongs to the RnfG family.</text>
</comment>
<evidence type="ECO:0000259" key="8">
    <source>
        <dbReference type="SMART" id="SM00900"/>
    </source>
</evidence>
<sequence length="190" mass="19969">MSESNRDTAIVIGKIVLISVVAALLLGITYVPTSAQLKINEENSKKEILGGLIPEANNNFEAVYGDTLDEDGNPVVLYYRAQDSSGNIIGYAFFQQQAGAQGPLVVAGGIDSAFSIFRGMDVLSHEETPGLGAKIVEDSFQSQFIDIPIESLALSSAGGSIDAITGATISSQAVVDALNTKISEIEEAEE</sequence>
<dbReference type="GO" id="GO:0022900">
    <property type="term" value="P:electron transport chain"/>
    <property type="evidence" value="ECO:0007669"/>
    <property type="project" value="UniProtKB-UniRule"/>
</dbReference>
<evidence type="ECO:0000256" key="1">
    <source>
        <dbReference type="ARBA" id="ARBA00022448"/>
    </source>
</evidence>
<keyword evidence="6 7" id="KW-1133">Transmembrane helix</keyword>
<comment type="function">
    <text evidence="6">Part of a membrane-bound complex that couples electron transfer with translocation of ions across the membrane.</text>
</comment>
<dbReference type="RefSeq" id="WP_023845711.1">
    <property type="nucleotide sequence ID" value="NZ_AZAJ01000001.1"/>
</dbReference>
<accession>W9DYY5</accession>
<dbReference type="NCBIfam" id="TIGR01947">
    <property type="entry name" value="rnfG"/>
    <property type="match status" value="1"/>
</dbReference>
<proteinExistence type="inferred from homology"/>
<dbReference type="HAMAP" id="MF_00479">
    <property type="entry name" value="RsxG_RnfG"/>
    <property type="match status" value="1"/>
</dbReference>
<dbReference type="Pfam" id="PF04205">
    <property type="entry name" value="FMN_bind"/>
    <property type="match status" value="1"/>
</dbReference>
<dbReference type="GO" id="GO:0009055">
    <property type="term" value="F:electron transfer activity"/>
    <property type="evidence" value="ECO:0007669"/>
    <property type="project" value="InterPro"/>
</dbReference>
<dbReference type="InterPro" id="IPR007329">
    <property type="entry name" value="FMN-bd"/>
</dbReference>
<keyword evidence="2 6" id="KW-0597">Phosphoprotein</keyword>
<comment type="cofactor">
    <cofactor evidence="6">
        <name>FMN</name>
        <dbReference type="ChEBI" id="CHEBI:58210"/>
    </cofactor>
</comment>
<dbReference type="EC" id="7.-.-.-" evidence="6"/>
<keyword evidence="4 6" id="KW-0288">FMN</keyword>
<dbReference type="PANTHER" id="PTHR36118">
    <property type="entry name" value="ION-TRANSLOCATING OXIDOREDUCTASE COMPLEX SUBUNIT G"/>
    <property type="match status" value="1"/>
</dbReference>
<keyword evidence="6 7" id="KW-0812">Transmembrane</keyword>
<evidence type="ECO:0000256" key="4">
    <source>
        <dbReference type="ARBA" id="ARBA00022643"/>
    </source>
</evidence>
<dbReference type="GeneID" id="96962342"/>
<evidence type="ECO:0000256" key="3">
    <source>
        <dbReference type="ARBA" id="ARBA00022630"/>
    </source>
</evidence>
<dbReference type="InterPro" id="IPR049687">
    <property type="entry name" value="Ion_transpt_RnfG_Methano"/>
</dbReference>
<keyword evidence="1 6" id="KW-0813">Transport</keyword>
<keyword evidence="6" id="KW-1278">Translocase</keyword>
<evidence type="ECO:0000313" key="9">
    <source>
        <dbReference type="EMBL" id="ETA68576.1"/>
    </source>
</evidence>
<name>W9DYY5_METTI</name>
<evidence type="ECO:0000256" key="2">
    <source>
        <dbReference type="ARBA" id="ARBA00022553"/>
    </source>
</evidence>
<dbReference type="PANTHER" id="PTHR36118:SF1">
    <property type="entry name" value="ION-TRANSLOCATING OXIDOREDUCTASE COMPLEX SUBUNIT G"/>
    <property type="match status" value="1"/>
</dbReference>
<evidence type="ECO:0000256" key="6">
    <source>
        <dbReference type="HAMAP-Rule" id="MF_00479"/>
    </source>
</evidence>
<dbReference type="NCBIfam" id="NF041840">
    <property type="entry name" value="rnfG_Methano"/>
    <property type="match status" value="1"/>
</dbReference>
<evidence type="ECO:0000313" key="10">
    <source>
        <dbReference type="Proteomes" id="UP000019483"/>
    </source>
</evidence>
<gene>
    <name evidence="6" type="primary">rnfG</name>
    <name evidence="9" type="ORF">MettiDRAFT_2049</name>
</gene>
<evidence type="ECO:0000256" key="5">
    <source>
        <dbReference type="ARBA" id="ARBA00022982"/>
    </source>
</evidence>
<comment type="subunit">
    <text evidence="6">The Rnf complex is probably composed of eight subunits, including RnfA, RnfB, RnfC, RnfD, RnfE and RnfG.</text>
</comment>
<feature type="transmembrane region" description="Helical" evidence="7">
    <location>
        <begin position="12"/>
        <end position="31"/>
    </location>
</feature>
<keyword evidence="6 7" id="KW-0472">Membrane</keyword>
<dbReference type="EMBL" id="AZAJ01000001">
    <property type="protein sequence ID" value="ETA68576.1"/>
    <property type="molecule type" value="Genomic_DNA"/>
</dbReference>
<keyword evidence="3 6" id="KW-0285">Flavoprotein</keyword>
<dbReference type="Proteomes" id="UP000019483">
    <property type="component" value="Unassembled WGS sequence"/>
</dbReference>
<comment type="caution">
    <text evidence="9">The sequence shown here is derived from an EMBL/GenBank/DDBJ whole genome shotgun (WGS) entry which is preliminary data.</text>
</comment>